<evidence type="ECO:0000256" key="8">
    <source>
        <dbReference type="ARBA" id="ARBA00038436"/>
    </source>
</evidence>
<organism evidence="11 12">
    <name type="scientific">Roseovarius pacificus</name>
    <dbReference type="NCBI Taxonomy" id="337701"/>
    <lineage>
        <taxon>Bacteria</taxon>
        <taxon>Pseudomonadati</taxon>
        <taxon>Pseudomonadota</taxon>
        <taxon>Alphaproteobacteria</taxon>
        <taxon>Rhodobacterales</taxon>
        <taxon>Roseobacteraceae</taxon>
        <taxon>Roseovarius</taxon>
    </lineage>
</organism>
<dbReference type="InterPro" id="IPR007387">
    <property type="entry name" value="TRAP_DctQ"/>
</dbReference>
<evidence type="ECO:0000313" key="11">
    <source>
        <dbReference type="EMBL" id="SHL94511.1"/>
    </source>
</evidence>
<reference evidence="11 12" key="1">
    <citation type="submission" date="2016-11" db="EMBL/GenBank/DDBJ databases">
        <authorList>
            <person name="Jaros S."/>
            <person name="Januszkiewicz K."/>
            <person name="Wedrychowicz H."/>
        </authorList>
    </citation>
    <scope>NUCLEOTIDE SEQUENCE [LARGE SCALE GENOMIC DNA]</scope>
    <source>
        <strain evidence="11 12">DSM 29589</strain>
    </source>
</reference>
<keyword evidence="4 9" id="KW-0997">Cell inner membrane</keyword>
<feature type="domain" description="Tripartite ATP-independent periplasmic transporters DctQ component" evidence="10">
    <location>
        <begin position="26"/>
        <end position="157"/>
    </location>
</feature>
<dbReference type="InterPro" id="IPR055348">
    <property type="entry name" value="DctQ"/>
</dbReference>
<dbReference type="GO" id="GO:0022857">
    <property type="term" value="F:transmembrane transporter activity"/>
    <property type="evidence" value="ECO:0007669"/>
    <property type="project" value="UniProtKB-UniRule"/>
</dbReference>
<dbReference type="Pfam" id="PF04290">
    <property type="entry name" value="DctQ"/>
    <property type="match status" value="1"/>
</dbReference>
<sequence>MKTLKRIDDAFIAFVNVMIFLSSVAMSLLVFFLIMSRYFFGSSMIGVLELATIAALWLYMFGAILSSRNNDHLTVDFVEKSIISKSMRAKYDLARSVLVLLPAIFLLFLAKDMLQWGLMRPQTTPALSIPLLVQQGPMIAATVFFVAYALRDIVRAASQVIALRDSEG</sequence>
<evidence type="ECO:0000256" key="6">
    <source>
        <dbReference type="ARBA" id="ARBA00022989"/>
    </source>
</evidence>
<accession>A0A1M7ERY7</accession>
<gene>
    <name evidence="11" type="ORF">SAMN05444398_107187</name>
</gene>
<protein>
    <recommendedName>
        <fullName evidence="9">TRAP transporter small permease protein</fullName>
    </recommendedName>
</protein>
<dbReference type="AlphaFoldDB" id="A0A1M7ERY7"/>
<dbReference type="Proteomes" id="UP000183974">
    <property type="component" value="Unassembled WGS sequence"/>
</dbReference>
<feature type="transmembrane region" description="Helical" evidence="9">
    <location>
        <begin position="12"/>
        <end position="34"/>
    </location>
</feature>
<evidence type="ECO:0000256" key="4">
    <source>
        <dbReference type="ARBA" id="ARBA00022519"/>
    </source>
</evidence>
<evidence type="ECO:0000259" key="10">
    <source>
        <dbReference type="Pfam" id="PF04290"/>
    </source>
</evidence>
<feature type="transmembrane region" description="Helical" evidence="9">
    <location>
        <begin position="40"/>
        <end position="60"/>
    </location>
</feature>
<evidence type="ECO:0000256" key="7">
    <source>
        <dbReference type="ARBA" id="ARBA00023136"/>
    </source>
</evidence>
<comment type="subcellular location">
    <subcellularLocation>
        <location evidence="1 9">Cell inner membrane</location>
        <topology evidence="1 9">Multi-pass membrane protein</topology>
    </subcellularLocation>
</comment>
<dbReference type="GO" id="GO:0005886">
    <property type="term" value="C:plasma membrane"/>
    <property type="evidence" value="ECO:0007669"/>
    <property type="project" value="UniProtKB-SubCell"/>
</dbReference>
<keyword evidence="6 9" id="KW-1133">Transmembrane helix</keyword>
<keyword evidence="5 9" id="KW-0812">Transmembrane</keyword>
<keyword evidence="12" id="KW-1185">Reference proteome</keyword>
<dbReference type="PANTHER" id="PTHR35011:SF2">
    <property type="entry name" value="2,3-DIKETO-L-GULONATE TRAP TRANSPORTER SMALL PERMEASE PROTEIN YIAM"/>
    <property type="match status" value="1"/>
</dbReference>
<comment type="similarity">
    <text evidence="8 9">Belongs to the TRAP transporter small permease family.</text>
</comment>
<comment type="subunit">
    <text evidence="9">The complex comprises the extracytoplasmic solute receptor protein and the two transmembrane proteins.</text>
</comment>
<keyword evidence="3" id="KW-1003">Cell membrane</keyword>
<evidence type="ECO:0000256" key="2">
    <source>
        <dbReference type="ARBA" id="ARBA00022448"/>
    </source>
</evidence>
<keyword evidence="7 9" id="KW-0472">Membrane</keyword>
<name>A0A1M7ERY7_9RHOB</name>
<evidence type="ECO:0000256" key="9">
    <source>
        <dbReference type="RuleBase" id="RU369079"/>
    </source>
</evidence>
<evidence type="ECO:0000256" key="5">
    <source>
        <dbReference type="ARBA" id="ARBA00022692"/>
    </source>
</evidence>
<evidence type="ECO:0000313" key="12">
    <source>
        <dbReference type="Proteomes" id="UP000183974"/>
    </source>
</evidence>
<feature type="transmembrane region" description="Helical" evidence="9">
    <location>
        <begin position="93"/>
        <end position="111"/>
    </location>
</feature>
<dbReference type="PANTHER" id="PTHR35011">
    <property type="entry name" value="2,3-DIKETO-L-GULONATE TRAP TRANSPORTER SMALL PERMEASE PROTEIN YIAM"/>
    <property type="match status" value="1"/>
</dbReference>
<evidence type="ECO:0000256" key="3">
    <source>
        <dbReference type="ARBA" id="ARBA00022475"/>
    </source>
</evidence>
<proteinExistence type="inferred from homology"/>
<dbReference type="EMBL" id="FRBR01000007">
    <property type="protein sequence ID" value="SHL94511.1"/>
    <property type="molecule type" value="Genomic_DNA"/>
</dbReference>
<feature type="transmembrane region" description="Helical" evidence="9">
    <location>
        <begin position="131"/>
        <end position="150"/>
    </location>
</feature>
<dbReference type="GO" id="GO:0015740">
    <property type="term" value="P:C4-dicarboxylate transport"/>
    <property type="evidence" value="ECO:0007669"/>
    <property type="project" value="TreeGrafter"/>
</dbReference>
<dbReference type="RefSeq" id="WP_073035288.1">
    <property type="nucleotide sequence ID" value="NZ_BMLR01000007.1"/>
</dbReference>
<dbReference type="STRING" id="337701.SAMN05444398_107187"/>
<comment type="function">
    <text evidence="9">Part of the tripartite ATP-independent periplasmic (TRAP) transport system.</text>
</comment>
<keyword evidence="2 9" id="KW-0813">Transport</keyword>
<evidence type="ECO:0000256" key="1">
    <source>
        <dbReference type="ARBA" id="ARBA00004429"/>
    </source>
</evidence>
<dbReference type="OrthoDB" id="6104548at2"/>